<name>A0A5N5SJV1_9CRUS</name>
<accession>A0A5N5SJV1</accession>
<keyword evidence="2" id="KW-1185">Reference proteome</keyword>
<comment type="caution">
    <text evidence="1">The sequence shown here is derived from an EMBL/GenBank/DDBJ whole genome shotgun (WGS) entry which is preliminary data.</text>
</comment>
<dbReference type="AlphaFoldDB" id="A0A5N5SJV1"/>
<reference evidence="1 2" key="1">
    <citation type="journal article" date="2019" name="PLoS Biol.">
        <title>Sex chromosomes control vertical transmission of feminizing Wolbachia symbionts in an isopod.</title>
        <authorList>
            <person name="Becking T."/>
            <person name="Chebbi M.A."/>
            <person name="Giraud I."/>
            <person name="Moumen B."/>
            <person name="Laverre T."/>
            <person name="Caubet Y."/>
            <person name="Peccoud J."/>
            <person name="Gilbert C."/>
            <person name="Cordaux R."/>
        </authorList>
    </citation>
    <scope>NUCLEOTIDE SEQUENCE [LARGE SCALE GENOMIC DNA]</scope>
    <source>
        <strain evidence="1">ANa2</strain>
        <tissue evidence="1">Whole body excluding digestive tract and cuticle</tissue>
    </source>
</reference>
<evidence type="ECO:0000313" key="1">
    <source>
        <dbReference type="EMBL" id="KAB7494257.1"/>
    </source>
</evidence>
<dbReference type="Proteomes" id="UP000326759">
    <property type="component" value="Unassembled WGS sequence"/>
</dbReference>
<gene>
    <name evidence="1" type="ORF">Anas_01938</name>
</gene>
<proteinExistence type="predicted"/>
<sequence length="184" mass="21181">MDSSEGASLKIHNRHNRNLPFLSTSLKTKRFYEHPIIHKHNGQQVSNNHGSLKMESSFSNLTKNFTGFSSDENSTTSFSKLLPPAGYQLQKLQEVLVLFSFNGSDWATHELGSMIVYQLCQNDCIPSHQSQKESVLVDKESLKFDLWSMYISSSSFSSIREDRNNETQITWSFESYIRRLLKTF</sequence>
<dbReference type="OrthoDB" id="10424829at2759"/>
<dbReference type="EMBL" id="SEYY01024257">
    <property type="protein sequence ID" value="KAB7494257.1"/>
    <property type="molecule type" value="Genomic_DNA"/>
</dbReference>
<organism evidence="1 2">
    <name type="scientific">Armadillidium nasatum</name>
    <dbReference type="NCBI Taxonomy" id="96803"/>
    <lineage>
        <taxon>Eukaryota</taxon>
        <taxon>Metazoa</taxon>
        <taxon>Ecdysozoa</taxon>
        <taxon>Arthropoda</taxon>
        <taxon>Crustacea</taxon>
        <taxon>Multicrustacea</taxon>
        <taxon>Malacostraca</taxon>
        <taxon>Eumalacostraca</taxon>
        <taxon>Peracarida</taxon>
        <taxon>Isopoda</taxon>
        <taxon>Oniscidea</taxon>
        <taxon>Crinocheta</taxon>
        <taxon>Armadillidiidae</taxon>
        <taxon>Armadillidium</taxon>
    </lineage>
</organism>
<evidence type="ECO:0000313" key="2">
    <source>
        <dbReference type="Proteomes" id="UP000326759"/>
    </source>
</evidence>
<protein>
    <submittedName>
        <fullName evidence="1">Uncharacterized protein</fullName>
    </submittedName>
</protein>